<dbReference type="AlphaFoldDB" id="R2SHQ8"/>
<dbReference type="PATRIC" id="fig|1158607.3.peg.4562"/>
<dbReference type="Proteomes" id="UP000013782">
    <property type="component" value="Unassembled WGS sequence"/>
</dbReference>
<accession>R2SHQ8</accession>
<protein>
    <submittedName>
        <fullName evidence="2">Uncharacterized protein</fullName>
    </submittedName>
</protein>
<evidence type="ECO:0000313" key="2">
    <source>
        <dbReference type="EMBL" id="EOH87724.1"/>
    </source>
</evidence>
<gene>
    <name evidence="2" type="ORF">UAU_04578</name>
</gene>
<keyword evidence="1" id="KW-1133">Transmembrane helix</keyword>
<dbReference type="RefSeq" id="WP_010759514.1">
    <property type="nucleotide sequence ID" value="NZ_ASWD01000003.1"/>
</dbReference>
<sequence length="56" mass="6354">MNGWMIAGIVLLVIVISLYICGTSTIHYRELEINNRFWRALVSGALLVVEIFLSLM</sequence>
<keyword evidence="1" id="KW-0472">Membrane</keyword>
<feature type="transmembrane region" description="Helical" evidence="1">
    <location>
        <begin position="37"/>
        <end position="55"/>
    </location>
</feature>
<feature type="transmembrane region" description="Helical" evidence="1">
    <location>
        <begin position="6"/>
        <end position="25"/>
    </location>
</feature>
<keyword evidence="3" id="KW-1185">Reference proteome</keyword>
<comment type="caution">
    <text evidence="2">The sequence shown here is derived from an EMBL/GenBank/DDBJ whole genome shotgun (WGS) entry which is preliminary data.</text>
</comment>
<keyword evidence="1" id="KW-0812">Transmembrane</keyword>
<organism evidence="2 3">
    <name type="scientific">Enterococcus pallens ATCC BAA-351</name>
    <dbReference type="NCBI Taxonomy" id="1158607"/>
    <lineage>
        <taxon>Bacteria</taxon>
        <taxon>Bacillati</taxon>
        <taxon>Bacillota</taxon>
        <taxon>Bacilli</taxon>
        <taxon>Lactobacillales</taxon>
        <taxon>Enterococcaceae</taxon>
        <taxon>Enterococcus</taxon>
    </lineage>
</organism>
<evidence type="ECO:0000256" key="1">
    <source>
        <dbReference type="SAM" id="Phobius"/>
    </source>
</evidence>
<dbReference type="HOGENOM" id="CLU_3007242_0_0_9"/>
<dbReference type="EMBL" id="AJAQ01000046">
    <property type="protein sequence ID" value="EOH87724.1"/>
    <property type="molecule type" value="Genomic_DNA"/>
</dbReference>
<proteinExistence type="predicted"/>
<name>R2SHQ8_9ENTE</name>
<evidence type="ECO:0000313" key="3">
    <source>
        <dbReference type="Proteomes" id="UP000013782"/>
    </source>
</evidence>
<reference evidence="2 3" key="1">
    <citation type="submission" date="2013-02" db="EMBL/GenBank/DDBJ databases">
        <title>The Genome Sequence of Enterococcus pallens BAA-351.</title>
        <authorList>
            <consortium name="The Broad Institute Genome Sequencing Platform"/>
            <consortium name="The Broad Institute Genome Sequencing Center for Infectious Disease"/>
            <person name="Earl A.M."/>
            <person name="Gilmore M.S."/>
            <person name="Lebreton F."/>
            <person name="Walker B."/>
            <person name="Young S.K."/>
            <person name="Zeng Q."/>
            <person name="Gargeya S."/>
            <person name="Fitzgerald M."/>
            <person name="Haas B."/>
            <person name="Abouelleil A."/>
            <person name="Alvarado L."/>
            <person name="Arachchi H.M."/>
            <person name="Berlin A.M."/>
            <person name="Chapman S.B."/>
            <person name="Dewar J."/>
            <person name="Goldberg J."/>
            <person name="Griggs A."/>
            <person name="Gujja S."/>
            <person name="Hansen M."/>
            <person name="Howarth C."/>
            <person name="Imamovic A."/>
            <person name="Larimer J."/>
            <person name="McCowan C."/>
            <person name="Murphy C."/>
            <person name="Neiman D."/>
            <person name="Pearson M."/>
            <person name="Priest M."/>
            <person name="Roberts A."/>
            <person name="Saif S."/>
            <person name="Shea T."/>
            <person name="Sisk P."/>
            <person name="Sykes S."/>
            <person name="Wortman J."/>
            <person name="Nusbaum C."/>
            <person name="Birren B."/>
        </authorList>
    </citation>
    <scope>NUCLEOTIDE SEQUENCE [LARGE SCALE GENOMIC DNA]</scope>
    <source>
        <strain evidence="2 3">ATCC BAA-351</strain>
    </source>
</reference>